<feature type="transmembrane region" description="Helical" evidence="1">
    <location>
        <begin position="233"/>
        <end position="259"/>
    </location>
</feature>
<keyword evidence="1" id="KW-0812">Transmembrane</keyword>
<feature type="transmembrane region" description="Helical" evidence="1">
    <location>
        <begin position="458"/>
        <end position="475"/>
    </location>
</feature>
<dbReference type="AlphaFoldDB" id="A0A7W5FL62"/>
<protein>
    <recommendedName>
        <fullName evidence="4">Glycosyltransferase RgtA/B/C/D-like domain-containing protein</fullName>
    </recommendedName>
</protein>
<keyword evidence="3" id="KW-1185">Reference proteome</keyword>
<accession>A0A7W5FL62</accession>
<evidence type="ECO:0000313" key="2">
    <source>
        <dbReference type="EMBL" id="MBB3108748.1"/>
    </source>
</evidence>
<feature type="transmembrane region" description="Helical" evidence="1">
    <location>
        <begin position="43"/>
        <end position="63"/>
    </location>
</feature>
<dbReference type="RefSeq" id="WP_183597110.1">
    <property type="nucleotide sequence ID" value="NZ_JACHXK010000001.1"/>
</dbReference>
<gene>
    <name evidence="2" type="ORF">FHS18_000776</name>
</gene>
<feature type="transmembrane region" description="Helical" evidence="1">
    <location>
        <begin position="12"/>
        <end position="31"/>
    </location>
</feature>
<dbReference type="Proteomes" id="UP000570361">
    <property type="component" value="Unassembled WGS sequence"/>
</dbReference>
<evidence type="ECO:0000256" key="1">
    <source>
        <dbReference type="SAM" id="Phobius"/>
    </source>
</evidence>
<keyword evidence="1" id="KW-1133">Transmembrane helix</keyword>
<feature type="transmembrane region" description="Helical" evidence="1">
    <location>
        <begin position="427"/>
        <end position="446"/>
    </location>
</feature>
<feature type="transmembrane region" description="Helical" evidence="1">
    <location>
        <begin position="143"/>
        <end position="163"/>
    </location>
</feature>
<feature type="transmembrane region" description="Helical" evidence="1">
    <location>
        <begin position="350"/>
        <end position="375"/>
    </location>
</feature>
<feature type="transmembrane region" description="Helical" evidence="1">
    <location>
        <begin position="487"/>
        <end position="506"/>
    </location>
</feature>
<organism evidence="2 3">
    <name type="scientific">Paenibacillus phyllosphaerae</name>
    <dbReference type="NCBI Taxonomy" id="274593"/>
    <lineage>
        <taxon>Bacteria</taxon>
        <taxon>Bacillati</taxon>
        <taxon>Bacillota</taxon>
        <taxon>Bacilli</taxon>
        <taxon>Bacillales</taxon>
        <taxon>Paenibacillaceae</taxon>
        <taxon>Paenibacillus</taxon>
    </lineage>
</organism>
<feature type="transmembrane region" description="Helical" evidence="1">
    <location>
        <begin position="395"/>
        <end position="415"/>
    </location>
</feature>
<reference evidence="2 3" key="1">
    <citation type="submission" date="2020-08" db="EMBL/GenBank/DDBJ databases">
        <title>Genomic Encyclopedia of Type Strains, Phase III (KMG-III): the genomes of soil and plant-associated and newly described type strains.</title>
        <authorList>
            <person name="Whitman W."/>
        </authorList>
    </citation>
    <scope>NUCLEOTIDE SEQUENCE [LARGE SCALE GENOMIC DNA]</scope>
    <source>
        <strain evidence="2 3">CECT 5862</strain>
    </source>
</reference>
<name>A0A7W5FL62_9BACL</name>
<proteinExistence type="predicted"/>
<feature type="transmembrane region" description="Helical" evidence="1">
    <location>
        <begin position="316"/>
        <end position="338"/>
    </location>
</feature>
<comment type="caution">
    <text evidence="2">The sequence shown here is derived from an EMBL/GenBank/DDBJ whole genome shotgun (WGS) entry which is preliminary data.</text>
</comment>
<feature type="transmembrane region" description="Helical" evidence="1">
    <location>
        <begin position="69"/>
        <end position="88"/>
    </location>
</feature>
<evidence type="ECO:0008006" key="4">
    <source>
        <dbReference type="Google" id="ProtNLM"/>
    </source>
</evidence>
<dbReference type="EMBL" id="JACHXK010000001">
    <property type="protein sequence ID" value="MBB3108748.1"/>
    <property type="molecule type" value="Genomic_DNA"/>
</dbReference>
<keyword evidence="1" id="KW-0472">Membrane</keyword>
<sequence length="668" mass="75802">MNYASLSNQLYAMAHYLFAFAVLYLVLPRFFLKGAEGGREDRFVNVTARLCKAATIYIVLVYLLTLLQLYEFMAFTAVLLLIATWQLWKRGSQRARAEAAHALNLRFYALLEKPAWMQGPYWPRLTRKWRPKQWRSSIKQARGAWAAALLLAAVILISAYMRFYDAFHSAAPAMSDGAVTLAWMKYINARILFHDGIYPQGYYITLSLLSKFAAIDPLYILKYNGPLSSTLTLVGLYLILSRMTGSQIAGIAGAAVYGFGGEAVFGGDWERQAASNSQEYAYIYLYPSLLFMLRYLQRGSRLELWAAAGALTTAGLIHSLAFAYAGMGLGVALISAALTPEVRSWRRIGLLAVVGIGTVIVSYAPVQLALWSGVGLNESAADFLISRTEAALPELHLMDHIALAGIAVTIISGLINWRRREYRLMEWFAIGFGTASFLLYYIVPYITKSTVLAARTQSLWSLGLCFTTGFAWWSLWRLLSRIRWRSFVEFPVAIAAFAALALYAQLSPIVAYKMDWESVFRQYLRIASLHPAKTWTIFSQEEGYSLVYGMGWHQYVRNLVTEYDPAKTPLTRYGQSEYDADATPHIYIFDEKEVFRVSKASSIYESLEQNRYIKHEEDIVLLAKWLAAYKTAHGLPELFYEDEHLRIWHIEQPQPEDEENRRIWGTPS</sequence>
<evidence type="ECO:0000313" key="3">
    <source>
        <dbReference type="Proteomes" id="UP000570361"/>
    </source>
</evidence>